<protein>
    <submittedName>
        <fullName evidence="2">Nitrile hydratase accessory protein</fullName>
    </submittedName>
</protein>
<dbReference type="InterPro" id="IPR042262">
    <property type="entry name" value="CN_hydtase_beta_C"/>
</dbReference>
<reference evidence="2 3" key="1">
    <citation type="submission" date="2019-03" db="EMBL/GenBank/DDBJ databases">
        <authorList>
            <person name="Zhang S."/>
        </authorList>
    </citation>
    <scope>NUCLEOTIDE SEQUENCE [LARGE SCALE GENOMIC DNA]</scope>
    <source>
        <strain evidence="2 3">S4J41</strain>
    </source>
</reference>
<dbReference type="NCBIfam" id="TIGR03889">
    <property type="entry name" value="nitrile_acc"/>
    <property type="match status" value="1"/>
</dbReference>
<evidence type="ECO:0000259" key="1">
    <source>
        <dbReference type="Pfam" id="PF21006"/>
    </source>
</evidence>
<dbReference type="InterPro" id="IPR023808">
    <property type="entry name" value="Nitrile_Hydratase_acc_put"/>
</dbReference>
<proteinExistence type="predicted"/>
<dbReference type="RefSeq" id="WP_132827403.1">
    <property type="nucleotide sequence ID" value="NZ_SMFP01000002.1"/>
</dbReference>
<keyword evidence="3" id="KW-1185">Reference proteome</keyword>
<feature type="domain" description="Nitrile hydratase beta subunit-like N-terminal" evidence="1">
    <location>
        <begin position="11"/>
        <end position="93"/>
    </location>
</feature>
<organism evidence="2 3">
    <name type="scientific">Antarcticimicrobium sediminis</name>
    <dbReference type="NCBI Taxonomy" id="2546227"/>
    <lineage>
        <taxon>Bacteria</taxon>
        <taxon>Pseudomonadati</taxon>
        <taxon>Pseudomonadota</taxon>
        <taxon>Alphaproteobacteria</taxon>
        <taxon>Rhodobacterales</taxon>
        <taxon>Paracoccaceae</taxon>
        <taxon>Antarcticimicrobium</taxon>
    </lineage>
</organism>
<dbReference type="OrthoDB" id="9811616at2"/>
<dbReference type="InterPro" id="IPR049054">
    <property type="entry name" value="CN_hydtase_beta-like_N"/>
</dbReference>
<dbReference type="Pfam" id="PF21006">
    <property type="entry name" value="NHase_beta_N"/>
    <property type="match status" value="1"/>
</dbReference>
<evidence type="ECO:0000313" key="3">
    <source>
        <dbReference type="Proteomes" id="UP000294662"/>
    </source>
</evidence>
<dbReference type="InterPro" id="IPR008990">
    <property type="entry name" value="Elect_transpt_acc-like_dom_sf"/>
</dbReference>
<sequence>MSDQTTGATSPEPVFTQPWHGQVFALTVSLNEAGHFDWPEWTARFSQTLVRHGLEKQLDGGDDYFNAWLETLESLLVDLGQAAPQDVQRLRDAWEAAYLATPHGDPVHLPDGV</sequence>
<dbReference type="AlphaFoldDB" id="A0A4V2Z8F2"/>
<evidence type="ECO:0000313" key="2">
    <source>
        <dbReference type="EMBL" id="TDE40146.1"/>
    </source>
</evidence>
<dbReference type="Proteomes" id="UP000294662">
    <property type="component" value="Unassembled WGS sequence"/>
</dbReference>
<dbReference type="Gene3D" id="1.10.472.20">
    <property type="entry name" value="Nitrile hydratase, beta subunit"/>
    <property type="match status" value="1"/>
</dbReference>
<accession>A0A4V2Z8F2</accession>
<name>A0A4V2Z8F2_9RHOB</name>
<dbReference type="SUPFAM" id="SSF50090">
    <property type="entry name" value="Electron transport accessory proteins"/>
    <property type="match status" value="1"/>
</dbReference>
<gene>
    <name evidence="2" type="ORF">E1B25_04115</name>
</gene>
<comment type="caution">
    <text evidence="2">The sequence shown here is derived from an EMBL/GenBank/DDBJ whole genome shotgun (WGS) entry which is preliminary data.</text>
</comment>
<dbReference type="EMBL" id="SMFP01000002">
    <property type="protein sequence ID" value="TDE40146.1"/>
    <property type="molecule type" value="Genomic_DNA"/>
</dbReference>